<feature type="compositionally biased region" description="Basic residues" evidence="6">
    <location>
        <begin position="358"/>
        <end position="367"/>
    </location>
</feature>
<comment type="subcellular location">
    <subcellularLocation>
        <location evidence="1">Nucleus</location>
    </subcellularLocation>
</comment>
<dbReference type="PROSITE" id="PS50064">
    <property type="entry name" value="ZF_PARP_2"/>
    <property type="match status" value="1"/>
</dbReference>
<evidence type="ECO:0000259" key="7">
    <source>
        <dbReference type="PROSITE" id="PS50064"/>
    </source>
</evidence>
<evidence type="ECO:0000313" key="8">
    <source>
        <dbReference type="EMBL" id="CEJ56142.1"/>
    </source>
</evidence>
<feature type="compositionally biased region" description="Basic residues" evidence="6">
    <location>
        <begin position="118"/>
        <end position="132"/>
    </location>
</feature>
<feature type="compositionally biased region" description="Basic and acidic residues" evidence="6">
    <location>
        <begin position="346"/>
        <end position="357"/>
    </location>
</feature>
<keyword evidence="4" id="KW-0862">Zinc</keyword>
<keyword evidence="9" id="KW-1185">Reference proteome</keyword>
<organism evidence="8 9">
    <name type="scientific">Penicillium brasilianum</name>
    <dbReference type="NCBI Taxonomy" id="104259"/>
    <lineage>
        <taxon>Eukaryota</taxon>
        <taxon>Fungi</taxon>
        <taxon>Dikarya</taxon>
        <taxon>Ascomycota</taxon>
        <taxon>Pezizomycotina</taxon>
        <taxon>Eurotiomycetes</taxon>
        <taxon>Eurotiomycetidae</taxon>
        <taxon>Eurotiales</taxon>
        <taxon>Aspergillaceae</taxon>
        <taxon>Penicillium</taxon>
    </lineage>
</organism>
<feature type="compositionally biased region" description="Basic and acidic residues" evidence="6">
    <location>
        <begin position="105"/>
        <end position="117"/>
    </location>
</feature>
<dbReference type="STRING" id="104259.A0A0F7TJR2"/>
<dbReference type="AlphaFoldDB" id="A0A0F7TJR2"/>
<feature type="domain" description="PARP-type" evidence="7">
    <location>
        <begin position="13"/>
        <end position="99"/>
    </location>
</feature>
<reference evidence="9" key="1">
    <citation type="journal article" date="2015" name="Genome Announc.">
        <title>Draft genome sequence of the fungus Penicillium brasilianum MG11.</title>
        <authorList>
            <person name="Horn F."/>
            <person name="Linde J."/>
            <person name="Mattern D.J."/>
            <person name="Walther G."/>
            <person name="Guthke R."/>
            <person name="Brakhage A.A."/>
            <person name="Valiante V."/>
        </authorList>
    </citation>
    <scope>NUCLEOTIDE SEQUENCE [LARGE SCALE GENOMIC DNA]</scope>
    <source>
        <strain evidence="9">MG11</strain>
    </source>
</reference>
<evidence type="ECO:0000256" key="5">
    <source>
        <dbReference type="ARBA" id="ARBA00023242"/>
    </source>
</evidence>
<dbReference type="EMBL" id="CDHK01000002">
    <property type="protein sequence ID" value="CEJ56142.1"/>
    <property type="molecule type" value="Genomic_DNA"/>
</dbReference>
<feature type="compositionally biased region" description="Basic residues" evidence="6">
    <location>
        <begin position="219"/>
        <end position="231"/>
    </location>
</feature>
<keyword evidence="2" id="KW-0479">Metal-binding</keyword>
<sequence>MPYRIEASPNNRAGCSNKECKDQKIKITKGEIRVGTWVETENFQSWSWRHWGCTTPAILSNIAKGVFEKDKVTGDENFQLIDGWEDLPEVYQETVRNALIEGHVADDDWKGDPECNRPGKRGFRLAGKKKAAAQKADADGEGEETKPETSKDVKDEPKKDGAANGEDIMLAKEVKKASSAKNKKPTDDEKADNGKAHEEETNGEKSDTEQGDEEEKPVKAKRSTRAKKIKTNKSAEKEIPDSAGKANAKAKRTPRAKAAPKEDGDAETQPAKRRGRPPKSAGAAEESTKPAAKGTKRKAPVDDEQDETAAKPKRGRKKAAAVEEEIEEQEAASVKPKRGRKQAAAETEKQDPISEKPKRGRKKATKE</sequence>
<evidence type="ECO:0000256" key="6">
    <source>
        <dbReference type="SAM" id="MobiDB-lite"/>
    </source>
</evidence>
<name>A0A0F7TJR2_PENBI</name>
<dbReference type="GO" id="GO:0003677">
    <property type="term" value="F:DNA binding"/>
    <property type="evidence" value="ECO:0007669"/>
    <property type="project" value="InterPro"/>
</dbReference>
<evidence type="ECO:0000256" key="1">
    <source>
        <dbReference type="ARBA" id="ARBA00004123"/>
    </source>
</evidence>
<evidence type="ECO:0000256" key="4">
    <source>
        <dbReference type="ARBA" id="ARBA00022833"/>
    </source>
</evidence>
<evidence type="ECO:0000256" key="2">
    <source>
        <dbReference type="ARBA" id="ARBA00022723"/>
    </source>
</evidence>
<dbReference type="GO" id="GO:0005634">
    <property type="term" value="C:nucleus"/>
    <property type="evidence" value="ECO:0007669"/>
    <property type="project" value="UniProtKB-SubCell"/>
</dbReference>
<proteinExistence type="predicted"/>
<protein>
    <recommendedName>
        <fullName evidence="7">PARP-type domain-containing protein</fullName>
    </recommendedName>
</protein>
<feature type="compositionally biased region" description="Basic and acidic residues" evidence="6">
    <location>
        <begin position="143"/>
        <end position="161"/>
    </location>
</feature>
<feature type="region of interest" description="Disordered" evidence="6">
    <location>
        <begin position="105"/>
        <end position="367"/>
    </location>
</feature>
<gene>
    <name evidence="8" type="ORF">PMG11_02363</name>
</gene>
<keyword evidence="3" id="KW-0863">Zinc-finger</keyword>
<dbReference type="SUPFAM" id="SSF57716">
    <property type="entry name" value="Glucocorticoid receptor-like (DNA-binding domain)"/>
    <property type="match status" value="1"/>
</dbReference>
<dbReference type="InterPro" id="IPR036957">
    <property type="entry name" value="Znf_PARP_sf"/>
</dbReference>
<dbReference type="OrthoDB" id="429950at2759"/>
<dbReference type="Proteomes" id="UP000042958">
    <property type="component" value="Unassembled WGS sequence"/>
</dbReference>
<feature type="compositionally biased region" description="Basic and acidic residues" evidence="6">
    <location>
        <begin position="184"/>
        <end position="208"/>
    </location>
</feature>
<dbReference type="Gene3D" id="3.30.1740.10">
    <property type="entry name" value="Zinc finger, PARP-type"/>
    <property type="match status" value="1"/>
</dbReference>
<evidence type="ECO:0000256" key="3">
    <source>
        <dbReference type="ARBA" id="ARBA00022771"/>
    </source>
</evidence>
<evidence type="ECO:0000313" key="9">
    <source>
        <dbReference type="Proteomes" id="UP000042958"/>
    </source>
</evidence>
<dbReference type="GO" id="GO:0008270">
    <property type="term" value="F:zinc ion binding"/>
    <property type="evidence" value="ECO:0007669"/>
    <property type="project" value="UniProtKB-KW"/>
</dbReference>
<dbReference type="SMART" id="SM01336">
    <property type="entry name" value="zf-PARP"/>
    <property type="match status" value="1"/>
</dbReference>
<dbReference type="InterPro" id="IPR001510">
    <property type="entry name" value="Znf_PARP"/>
</dbReference>
<keyword evidence="5" id="KW-0539">Nucleus</keyword>
<dbReference type="Pfam" id="PF00645">
    <property type="entry name" value="zf-PARP"/>
    <property type="match status" value="1"/>
</dbReference>
<accession>A0A0F7TJR2</accession>